<dbReference type="SUPFAM" id="SSF53474">
    <property type="entry name" value="alpha/beta-Hydrolases"/>
    <property type="match status" value="1"/>
</dbReference>
<feature type="domain" description="BD-FAE-like" evidence="2">
    <location>
        <begin position="20"/>
        <end position="264"/>
    </location>
</feature>
<dbReference type="PANTHER" id="PTHR48081">
    <property type="entry name" value="AB HYDROLASE SUPERFAMILY PROTEIN C4A8.06C"/>
    <property type="match status" value="1"/>
</dbReference>
<comment type="caution">
    <text evidence="3">The sequence shown here is derived from an EMBL/GenBank/DDBJ whole genome shotgun (WGS) entry which is preliminary data.</text>
</comment>
<dbReference type="OrthoDB" id="408631at2759"/>
<dbReference type="EMBL" id="RSCE01000012">
    <property type="protein sequence ID" value="RSH78697.1"/>
    <property type="molecule type" value="Genomic_DNA"/>
</dbReference>
<dbReference type="STRING" id="105984.A0A427XIY6"/>
<dbReference type="InterPro" id="IPR049492">
    <property type="entry name" value="BD-FAE-like_dom"/>
</dbReference>
<sequence>MTGFKTVTFAKHEGVDIKLDYMLPAAATPGSKVPILLWFHGGGLLMGTRTCAWSHLVNAVEKHNLCLVTADYRLAPQTRMPGIMLDVKAVMDYLNSPDFLVETGGVVDQQKIIVSGGSAGGWLALLIATGVGFEACGLMAPPKPLAVAPLYPITDIEAHFFTSKQYPVSYVKQMIPESAVAPFLDPNAPQSSECALTSPRMKMYPYMVQEAIEQQLLLEGTSIPASAFSIAPAVAAGQCSMPPMYIVHGTIDDKVPISQSEDVVKACQARGFEVEFEVLEGVDHLFDMDPKYQLENMYAFIDKLVK</sequence>
<dbReference type="InterPro" id="IPR029058">
    <property type="entry name" value="AB_hydrolase_fold"/>
</dbReference>
<accession>A0A427XIY6</accession>
<keyword evidence="4" id="KW-1185">Reference proteome</keyword>
<protein>
    <recommendedName>
        <fullName evidence="2">BD-FAE-like domain-containing protein</fullName>
    </recommendedName>
</protein>
<evidence type="ECO:0000259" key="2">
    <source>
        <dbReference type="Pfam" id="PF20434"/>
    </source>
</evidence>
<proteinExistence type="predicted"/>
<evidence type="ECO:0000313" key="3">
    <source>
        <dbReference type="EMBL" id="RSH78697.1"/>
    </source>
</evidence>
<evidence type="ECO:0000313" key="4">
    <source>
        <dbReference type="Proteomes" id="UP000279236"/>
    </source>
</evidence>
<name>A0A427XIY6_9TREE</name>
<dbReference type="RefSeq" id="XP_028473844.1">
    <property type="nucleotide sequence ID" value="XM_028618166.1"/>
</dbReference>
<dbReference type="GeneID" id="39586969"/>
<keyword evidence="1" id="KW-0378">Hydrolase</keyword>
<organism evidence="3 4">
    <name type="scientific">Apiotrichum porosum</name>
    <dbReference type="NCBI Taxonomy" id="105984"/>
    <lineage>
        <taxon>Eukaryota</taxon>
        <taxon>Fungi</taxon>
        <taxon>Dikarya</taxon>
        <taxon>Basidiomycota</taxon>
        <taxon>Agaricomycotina</taxon>
        <taxon>Tremellomycetes</taxon>
        <taxon>Trichosporonales</taxon>
        <taxon>Trichosporonaceae</taxon>
        <taxon>Apiotrichum</taxon>
    </lineage>
</organism>
<dbReference type="AlphaFoldDB" id="A0A427XIY6"/>
<dbReference type="InterPro" id="IPR050300">
    <property type="entry name" value="GDXG_lipolytic_enzyme"/>
</dbReference>
<dbReference type="GO" id="GO:0016787">
    <property type="term" value="F:hydrolase activity"/>
    <property type="evidence" value="ECO:0007669"/>
    <property type="project" value="UniProtKB-KW"/>
</dbReference>
<gene>
    <name evidence="3" type="ORF">EHS24_002426</name>
</gene>
<dbReference type="Proteomes" id="UP000279236">
    <property type="component" value="Unassembled WGS sequence"/>
</dbReference>
<evidence type="ECO:0000256" key="1">
    <source>
        <dbReference type="ARBA" id="ARBA00022801"/>
    </source>
</evidence>
<reference evidence="3 4" key="1">
    <citation type="submission" date="2018-11" db="EMBL/GenBank/DDBJ databases">
        <title>Genome sequence of Apiotrichum porosum DSM 27194.</title>
        <authorList>
            <person name="Aliyu H."/>
            <person name="Gorte O."/>
            <person name="Ochsenreither K."/>
        </authorList>
    </citation>
    <scope>NUCLEOTIDE SEQUENCE [LARGE SCALE GENOMIC DNA]</scope>
    <source>
        <strain evidence="3 4">DSM 27194</strain>
    </source>
</reference>
<dbReference type="Gene3D" id="3.40.50.1820">
    <property type="entry name" value="alpha/beta hydrolase"/>
    <property type="match status" value="1"/>
</dbReference>
<dbReference type="Pfam" id="PF20434">
    <property type="entry name" value="BD-FAE"/>
    <property type="match status" value="1"/>
</dbReference>
<dbReference type="PANTHER" id="PTHR48081:SF3">
    <property type="entry name" value="ALPHA_BETA HYDROLASE FOLD-3 DOMAIN-CONTAINING PROTEIN"/>
    <property type="match status" value="1"/>
</dbReference>